<dbReference type="PANTHER" id="PTHR11732">
    <property type="entry name" value="ALDO/KETO REDUCTASE"/>
    <property type="match status" value="1"/>
</dbReference>
<reference evidence="9 10" key="1">
    <citation type="journal article" date="2011" name="Proc. Natl. Acad. Sci. U.S.A.">
        <title>Comparative genomics of xylose-fermenting fungi for enhanced biofuel production.</title>
        <authorList>
            <person name="Wohlbach D.J."/>
            <person name="Kuo A."/>
            <person name="Sato T.K."/>
            <person name="Potts K.M."/>
            <person name="Salamov A.A."/>
            <person name="LaButti K.M."/>
            <person name="Sun H."/>
            <person name="Clum A."/>
            <person name="Pangilinan J.L."/>
            <person name="Lindquist E.A."/>
            <person name="Lucas S."/>
            <person name="Lapidus A."/>
            <person name="Jin M."/>
            <person name="Gunawan C."/>
            <person name="Balan V."/>
            <person name="Dale B.E."/>
            <person name="Jeffries T.W."/>
            <person name="Zinkel R."/>
            <person name="Barry K.W."/>
            <person name="Grigoriev I.V."/>
            <person name="Gasch A.P."/>
        </authorList>
    </citation>
    <scope>NUCLEOTIDE SEQUENCE [LARGE SCALE GENOMIC DNA]</scope>
    <source>
        <strain evidence="10">NRRL Y-27907 / 11-Y1</strain>
    </source>
</reference>
<keyword evidence="4" id="KW-0560">Oxidoreductase</keyword>
<dbReference type="PROSITE" id="PS00798">
    <property type="entry name" value="ALDOKETO_REDUCTASE_1"/>
    <property type="match status" value="1"/>
</dbReference>
<evidence type="ECO:0000256" key="1">
    <source>
        <dbReference type="ARBA" id="ARBA00004496"/>
    </source>
</evidence>
<dbReference type="Gene3D" id="3.20.20.100">
    <property type="entry name" value="NADP-dependent oxidoreductase domain"/>
    <property type="match status" value="1"/>
</dbReference>
<dbReference type="GO" id="GO:0005737">
    <property type="term" value="C:cytoplasm"/>
    <property type="evidence" value="ECO:0007669"/>
    <property type="project" value="UniProtKB-SubCell"/>
</dbReference>
<dbReference type="InterPro" id="IPR036812">
    <property type="entry name" value="NAD(P)_OxRdtase_dom_sf"/>
</dbReference>
<dbReference type="eggNOG" id="KOG1577">
    <property type="taxonomic scope" value="Eukaryota"/>
</dbReference>
<dbReference type="FunFam" id="3.20.20.100:FF:000018">
    <property type="entry name" value="Glycerol dehydrogenase Gcy1"/>
    <property type="match status" value="1"/>
</dbReference>
<feature type="binding site" evidence="6">
    <location>
        <position position="116"/>
    </location>
    <ligand>
        <name>substrate</name>
    </ligand>
</feature>
<evidence type="ECO:0000256" key="6">
    <source>
        <dbReference type="PIRSR" id="PIRSR000097-2"/>
    </source>
</evidence>
<dbReference type="RefSeq" id="XP_007376611.1">
    <property type="nucleotide sequence ID" value="XM_007376549.1"/>
</dbReference>
<dbReference type="GO" id="GO:0042843">
    <property type="term" value="P:D-xylose catabolic process"/>
    <property type="evidence" value="ECO:0007669"/>
    <property type="project" value="UniProtKB-ARBA"/>
</dbReference>
<dbReference type="InterPro" id="IPR020471">
    <property type="entry name" value="AKR"/>
</dbReference>
<organism evidence="10">
    <name type="scientific">Spathaspora passalidarum (strain NRRL Y-27907 / 11-Y1)</name>
    <dbReference type="NCBI Taxonomy" id="619300"/>
    <lineage>
        <taxon>Eukaryota</taxon>
        <taxon>Fungi</taxon>
        <taxon>Dikarya</taxon>
        <taxon>Ascomycota</taxon>
        <taxon>Saccharomycotina</taxon>
        <taxon>Pichiomycetes</taxon>
        <taxon>Debaryomycetaceae</taxon>
        <taxon>Spathaspora</taxon>
    </lineage>
</organism>
<proteinExistence type="inferred from homology"/>
<dbReference type="GO" id="GO:0019568">
    <property type="term" value="P:arabinose catabolic process"/>
    <property type="evidence" value="ECO:0007669"/>
    <property type="project" value="UniProtKB-ARBA"/>
</dbReference>
<dbReference type="KEGG" id="spaa:SPAPADRAFT_62446"/>
<comment type="similarity">
    <text evidence="2">Belongs to the aldo/keto reductase family.</text>
</comment>
<name>G3ARY4_SPAPN</name>
<feature type="site" description="Lowers pKa of active site Tyr" evidence="7">
    <location>
        <position position="85"/>
    </location>
</feature>
<dbReference type="GO" id="GO:0033554">
    <property type="term" value="P:cellular response to stress"/>
    <property type="evidence" value="ECO:0007669"/>
    <property type="project" value="UniProtKB-ARBA"/>
</dbReference>
<dbReference type="GeneID" id="18874320"/>
<dbReference type="AlphaFoldDB" id="G3ARY4"/>
<dbReference type="PRINTS" id="PR00069">
    <property type="entry name" value="ALDKETRDTASE"/>
</dbReference>
<dbReference type="OrthoDB" id="416253at2759"/>
<gene>
    <name evidence="9" type="ORF">SPAPADRAFT_62446</name>
</gene>
<evidence type="ECO:0000259" key="8">
    <source>
        <dbReference type="Pfam" id="PF00248"/>
    </source>
</evidence>
<evidence type="ECO:0000256" key="2">
    <source>
        <dbReference type="ARBA" id="ARBA00007905"/>
    </source>
</evidence>
<feature type="active site" description="Proton donor" evidence="5">
    <location>
        <position position="60"/>
    </location>
</feature>
<keyword evidence="3" id="KW-0963">Cytoplasm</keyword>
<dbReference type="EMBL" id="GL996503">
    <property type="protein sequence ID" value="EGW31833.1"/>
    <property type="molecule type" value="Genomic_DNA"/>
</dbReference>
<dbReference type="InterPro" id="IPR018170">
    <property type="entry name" value="Aldo/ket_reductase_CS"/>
</dbReference>
<dbReference type="PIRSF" id="PIRSF000097">
    <property type="entry name" value="AKR"/>
    <property type="match status" value="1"/>
</dbReference>
<keyword evidence="10" id="KW-1185">Reference proteome</keyword>
<dbReference type="Proteomes" id="UP000000709">
    <property type="component" value="Unassembled WGS sequence"/>
</dbReference>
<dbReference type="HOGENOM" id="CLU_023205_0_0_1"/>
<comment type="subcellular location">
    <subcellularLocation>
        <location evidence="1">Cytoplasm</location>
    </subcellularLocation>
</comment>
<accession>G3ARY4</accession>
<dbReference type="OMA" id="METWRGM"/>
<evidence type="ECO:0000256" key="5">
    <source>
        <dbReference type="PIRSR" id="PIRSR000097-1"/>
    </source>
</evidence>
<dbReference type="GO" id="GO:0006066">
    <property type="term" value="P:alcohol metabolic process"/>
    <property type="evidence" value="ECO:0007669"/>
    <property type="project" value="UniProtKB-ARBA"/>
</dbReference>
<dbReference type="GO" id="GO:0042180">
    <property type="term" value="P:ketone metabolic process"/>
    <property type="evidence" value="ECO:0007669"/>
    <property type="project" value="UniProtKB-ARBA"/>
</dbReference>
<evidence type="ECO:0000313" key="9">
    <source>
        <dbReference type="EMBL" id="EGW31833.1"/>
    </source>
</evidence>
<feature type="domain" description="NADP-dependent oxidoreductase" evidence="8">
    <location>
        <begin position="27"/>
        <end position="281"/>
    </location>
</feature>
<evidence type="ECO:0000256" key="3">
    <source>
        <dbReference type="ARBA" id="ARBA00022490"/>
    </source>
</evidence>
<dbReference type="SUPFAM" id="SSF51430">
    <property type="entry name" value="NAD(P)-linked oxidoreductase"/>
    <property type="match status" value="1"/>
</dbReference>
<evidence type="ECO:0000313" key="10">
    <source>
        <dbReference type="Proteomes" id="UP000000709"/>
    </source>
</evidence>
<evidence type="ECO:0000256" key="7">
    <source>
        <dbReference type="PIRSR" id="PIRSR000097-3"/>
    </source>
</evidence>
<dbReference type="GO" id="GO:0004032">
    <property type="term" value="F:aldose reductase (NADPH) activity"/>
    <property type="evidence" value="ECO:0007669"/>
    <property type="project" value="UniProtKB-ARBA"/>
</dbReference>
<evidence type="ECO:0000256" key="4">
    <source>
        <dbReference type="ARBA" id="ARBA00023002"/>
    </source>
</evidence>
<sequence length="298" mass="33344">MTNTPVQLKANTATITLNDGTKIPFVGLGTWQAADRDEAYNATLAALKNGYRHIDTAAIYKNEEYVGEAIKDSGIPREEIYVTTKLWNTDHKRAKEALETSLKKLGLDYVDLYLIHWPVSTDPATGENYKDWDYVDTYKALQKLYKESNGKIKSIGVSNFNKERLERLLSDPEVTIVPAVNQIEAHPFLPQPELYDYLKEKNIIIEAYSPLGSSNSPIIKNPAIVSIAEKNGVEPAQVLISWAVQRNTVVLPKSVTEARIISNLKTFTLSDEDFATLNKLAEVEGVNRICNPGWNVFA</sequence>
<dbReference type="InParanoid" id="G3ARY4"/>
<dbReference type="InterPro" id="IPR023210">
    <property type="entry name" value="NADP_OxRdtase_dom"/>
</dbReference>
<dbReference type="STRING" id="619300.G3ARY4"/>
<dbReference type="Pfam" id="PF00248">
    <property type="entry name" value="Aldo_ket_red"/>
    <property type="match status" value="1"/>
</dbReference>
<protein>
    <recommendedName>
        <fullName evidence="8">NADP-dependent oxidoreductase domain-containing protein</fullName>
    </recommendedName>
</protein>